<accession>Q08QP3</accession>
<organism evidence="1 2">
    <name type="scientific">Stigmatella aurantiaca (strain DW4/3-1)</name>
    <dbReference type="NCBI Taxonomy" id="378806"/>
    <lineage>
        <taxon>Bacteria</taxon>
        <taxon>Pseudomonadati</taxon>
        <taxon>Myxococcota</taxon>
        <taxon>Myxococcia</taxon>
        <taxon>Myxococcales</taxon>
        <taxon>Cystobacterineae</taxon>
        <taxon>Archangiaceae</taxon>
        <taxon>Stigmatella</taxon>
    </lineage>
</organism>
<protein>
    <submittedName>
        <fullName evidence="1">Uncharacterized protein</fullName>
    </submittedName>
</protein>
<comment type="caution">
    <text evidence="1">The sequence shown here is derived from an EMBL/GenBank/DDBJ whole genome shotgun (WGS) entry which is preliminary data.</text>
</comment>
<dbReference type="Proteomes" id="UP000032702">
    <property type="component" value="Unassembled WGS sequence"/>
</dbReference>
<proteinExistence type="predicted"/>
<evidence type="ECO:0000313" key="1">
    <source>
        <dbReference type="EMBL" id="EAU62805.1"/>
    </source>
</evidence>
<evidence type="ECO:0000313" key="2">
    <source>
        <dbReference type="Proteomes" id="UP000032702"/>
    </source>
</evidence>
<name>Q08QP3_STIAD</name>
<gene>
    <name evidence="1" type="ORF">STIAU_7288</name>
</gene>
<dbReference type="EMBL" id="AAMD01000204">
    <property type="protein sequence ID" value="EAU62805.1"/>
    <property type="molecule type" value="Genomic_DNA"/>
</dbReference>
<reference evidence="1 2" key="1">
    <citation type="submission" date="2006-04" db="EMBL/GenBank/DDBJ databases">
        <authorList>
            <person name="Nierman W.C."/>
        </authorList>
    </citation>
    <scope>NUCLEOTIDE SEQUENCE [LARGE SCALE GENOMIC DNA]</scope>
    <source>
        <strain evidence="1 2">DW4/3-1</strain>
    </source>
</reference>
<sequence>MLRGERPSQSPNCRLGQVRRFTFDALATSGDEPQGGGAVPLQRGQGPRNGTGLCLCGGDCPSIGGGCGVEAAEMDAAVEGTAVRQGVERGSIHRRIFRTQHRARVTSLFEGGSEQLGHPSTVSKEQIAAPPLCCARWLSLLPGELGDPFCPWRGGGHDGRVGWDWGSGAYQIRTVSQQERRRLDLLDPVVLPLERIRGQRYGGTGGIQSAEVDRIATRVQLGEGAQHGRSFWLVALEAPHHPGRAAAVFGGVVDGSGQNGVCTQLHEQRMLGSQEPGDRLGEPHRLAQVAHPVFRPEFCALAE</sequence>
<dbReference type="AlphaFoldDB" id="Q08QP3"/>